<keyword evidence="2" id="KW-1185">Reference proteome</keyword>
<accession>A0AA86SLM9</accession>
<reference evidence="1" key="1">
    <citation type="submission" date="2023-10" db="EMBL/GenBank/DDBJ databases">
        <authorList>
            <person name="Domelevo Entfellner J.-B."/>
        </authorList>
    </citation>
    <scope>NUCLEOTIDE SEQUENCE</scope>
</reference>
<evidence type="ECO:0000313" key="1">
    <source>
        <dbReference type="EMBL" id="CAJ1964549.1"/>
    </source>
</evidence>
<gene>
    <name evidence="1" type="ORF">AYBTSS11_LOCUS20375</name>
</gene>
<protein>
    <submittedName>
        <fullName evidence="1">Uncharacterized protein</fullName>
    </submittedName>
</protein>
<dbReference type="Gramene" id="rna-AYBTSS11_LOCUS20375">
    <property type="protein sequence ID" value="CAJ1964549.1"/>
    <property type="gene ID" value="gene-AYBTSS11_LOCUS20375"/>
</dbReference>
<evidence type="ECO:0000313" key="2">
    <source>
        <dbReference type="Proteomes" id="UP001189624"/>
    </source>
</evidence>
<dbReference type="Proteomes" id="UP001189624">
    <property type="component" value="Chromosome 6"/>
</dbReference>
<dbReference type="EMBL" id="OY731403">
    <property type="protein sequence ID" value="CAJ1964549.1"/>
    <property type="molecule type" value="Genomic_DNA"/>
</dbReference>
<sequence length="68" mass="7897">MRPDKIRGLQLPPLYPISQLLACRAKKIDWRVKELTLLLDYPSDVPSLRRLIFWGKVRCAPPGCSFCR</sequence>
<proteinExistence type="predicted"/>
<dbReference type="AlphaFoldDB" id="A0AA86SLM9"/>
<name>A0AA86SLM9_9FABA</name>
<organism evidence="1 2">
    <name type="scientific">Sphenostylis stenocarpa</name>
    <dbReference type="NCBI Taxonomy" id="92480"/>
    <lineage>
        <taxon>Eukaryota</taxon>
        <taxon>Viridiplantae</taxon>
        <taxon>Streptophyta</taxon>
        <taxon>Embryophyta</taxon>
        <taxon>Tracheophyta</taxon>
        <taxon>Spermatophyta</taxon>
        <taxon>Magnoliopsida</taxon>
        <taxon>eudicotyledons</taxon>
        <taxon>Gunneridae</taxon>
        <taxon>Pentapetalae</taxon>
        <taxon>rosids</taxon>
        <taxon>fabids</taxon>
        <taxon>Fabales</taxon>
        <taxon>Fabaceae</taxon>
        <taxon>Papilionoideae</taxon>
        <taxon>50 kb inversion clade</taxon>
        <taxon>NPAAA clade</taxon>
        <taxon>indigoferoid/millettioid clade</taxon>
        <taxon>Phaseoleae</taxon>
        <taxon>Sphenostylis</taxon>
    </lineage>
</organism>